<evidence type="ECO:0000313" key="1">
    <source>
        <dbReference type="EMBL" id="KAK7073908.1"/>
    </source>
</evidence>
<name>A0AAN8X408_HALRR</name>
<dbReference type="EMBL" id="JAXCGZ010011959">
    <property type="protein sequence ID" value="KAK7073908.1"/>
    <property type="molecule type" value="Genomic_DNA"/>
</dbReference>
<dbReference type="Proteomes" id="UP001381693">
    <property type="component" value="Unassembled WGS sequence"/>
</dbReference>
<evidence type="ECO:0000313" key="2">
    <source>
        <dbReference type="Proteomes" id="UP001381693"/>
    </source>
</evidence>
<sequence>MVQQRDVPGIDAAYLAMDTDEGMEVVWNEVRLEHTTIVYFTAYILHTNIHDLYNNRLRPCIPLCIRHAYIHCIQVCMKLHTTID</sequence>
<keyword evidence="1" id="KW-0675">Receptor</keyword>
<reference evidence="1 2" key="1">
    <citation type="submission" date="2023-11" db="EMBL/GenBank/DDBJ databases">
        <title>Halocaridina rubra genome assembly.</title>
        <authorList>
            <person name="Smith C."/>
        </authorList>
    </citation>
    <scope>NUCLEOTIDE SEQUENCE [LARGE SCALE GENOMIC DNA]</scope>
    <source>
        <strain evidence="1">EP-1</strain>
        <tissue evidence="1">Whole</tissue>
    </source>
</reference>
<protein>
    <submittedName>
        <fullName evidence="1">Nuclear receptor-binding protein 2</fullName>
    </submittedName>
</protein>
<organism evidence="1 2">
    <name type="scientific">Halocaridina rubra</name>
    <name type="common">Hawaiian red shrimp</name>
    <dbReference type="NCBI Taxonomy" id="373956"/>
    <lineage>
        <taxon>Eukaryota</taxon>
        <taxon>Metazoa</taxon>
        <taxon>Ecdysozoa</taxon>
        <taxon>Arthropoda</taxon>
        <taxon>Crustacea</taxon>
        <taxon>Multicrustacea</taxon>
        <taxon>Malacostraca</taxon>
        <taxon>Eumalacostraca</taxon>
        <taxon>Eucarida</taxon>
        <taxon>Decapoda</taxon>
        <taxon>Pleocyemata</taxon>
        <taxon>Caridea</taxon>
        <taxon>Atyoidea</taxon>
        <taxon>Atyidae</taxon>
        <taxon>Halocaridina</taxon>
    </lineage>
</organism>
<keyword evidence="2" id="KW-1185">Reference proteome</keyword>
<dbReference type="AlphaFoldDB" id="A0AAN8X408"/>
<proteinExistence type="predicted"/>
<comment type="caution">
    <text evidence="1">The sequence shown here is derived from an EMBL/GenBank/DDBJ whole genome shotgun (WGS) entry which is preliminary data.</text>
</comment>
<accession>A0AAN8X408</accession>
<gene>
    <name evidence="1" type="primary">NRBP2</name>
    <name evidence="1" type="ORF">SK128_002464</name>
</gene>